<name>A0A9N9UEV7_9HYPO</name>
<dbReference type="Proteomes" id="UP000754883">
    <property type="component" value="Unassembled WGS sequence"/>
</dbReference>
<reference evidence="2" key="1">
    <citation type="submission" date="2021-10" db="EMBL/GenBank/DDBJ databases">
        <authorList>
            <person name="Piombo E."/>
        </authorList>
    </citation>
    <scope>NUCLEOTIDE SEQUENCE</scope>
</reference>
<gene>
    <name evidence="2" type="ORF">CBYS24578_00010554</name>
</gene>
<dbReference type="AlphaFoldDB" id="A0A9N9UEV7"/>
<proteinExistence type="predicted"/>
<accession>A0A9N9UEV7</accession>
<protein>
    <submittedName>
        <fullName evidence="2">Uncharacterized protein</fullName>
    </submittedName>
</protein>
<keyword evidence="3" id="KW-1185">Reference proteome</keyword>
<evidence type="ECO:0000313" key="3">
    <source>
        <dbReference type="Proteomes" id="UP000754883"/>
    </source>
</evidence>
<sequence length="215" mass="24014">MKQGALYFDQLLLGQDMPQGIYSATINQLRFEHLVWVTGVILHSSMRDLISPMKIAWDHIEMGDFSILQAAEDLGWKEGLYRADYDPWAAQNHFNIDGSERTTTGIFASLTRGDKGHSGKEFWEKIGLKSRLGERGTGKDKQAIVSLHTSLGARSDSGVPESNASSSISVEEEDPKPFMKLIMPLARHQRSARSTTAWACYRGWFISPKDGEHGT</sequence>
<evidence type="ECO:0000313" key="2">
    <source>
        <dbReference type="EMBL" id="CAG9987911.1"/>
    </source>
</evidence>
<feature type="compositionally biased region" description="Polar residues" evidence="1">
    <location>
        <begin position="160"/>
        <end position="169"/>
    </location>
</feature>
<organism evidence="2 3">
    <name type="scientific">Clonostachys byssicola</name>
    <dbReference type="NCBI Taxonomy" id="160290"/>
    <lineage>
        <taxon>Eukaryota</taxon>
        <taxon>Fungi</taxon>
        <taxon>Dikarya</taxon>
        <taxon>Ascomycota</taxon>
        <taxon>Pezizomycotina</taxon>
        <taxon>Sordariomycetes</taxon>
        <taxon>Hypocreomycetidae</taxon>
        <taxon>Hypocreales</taxon>
        <taxon>Bionectriaceae</taxon>
        <taxon>Clonostachys</taxon>
    </lineage>
</organism>
<comment type="caution">
    <text evidence="2">The sequence shown here is derived from an EMBL/GenBank/DDBJ whole genome shotgun (WGS) entry which is preliminary data.</text>
</comment>
<dbReference type="OrthoDB" id="5154134at2759"/>
<evidence type="ECO:0000256" key="1">
    <source>
        <dbReference type="SAM" id="MobiDB-lite"/>
    </source>
</evidence>
<dbReference type="EMBL" id="CABFNO020001443">
    <property type="protein sequence ID" value="CAG9987911.1"/>
    <property type="molecule type" value="Genomic_DNA"/>
</dbReference>
<feature type="region of interest" description="Disordered" evidence="1">
    <location>
        <begin position="152"/>
        <end position="173"/>
    </location>
</feature>